<sequence>MDKSWLVLRLLLSRPAPFQRQWLWLPLSCLHPYPPSRTRQHPRYSHGCRWRFTTSLAAALPTSKSASTQFGTETKAALGVGIVFGVAIIAKLAAIIVIQQRRL</sequence>
<dbReference type="AlphaFoldDB" id="A0A2J6RN57"/>
<proteinExistence type="predicted"/>
<feature type="transmembrane region" description="Helical" evidence="1">
    <location>
        <begin position="76"/>
        <end position="98"/>
    </location>
</feature>
<keyword evidence="1" id="KW-0812">Transmembrane</keyword>
<evidence type="ECO:0000256" key="1">
    <source>
        <dbReference type="SAM" id="Phobius"/>
    </source>
</evidence>
<keyword evidence="1" id="KW-1133">Transmembrane helix</keyword>
<evidence type="ECO:0000313" key="2">
    <source>
        <dbReference type="EMBL" id="PMD39933.1"/>
    </source>
</evidence>
<keyword evidence="1" id="KW-0472">Membrane</keyword>
<name>A0A2J6RN57_HYAVF</name>
<keyword evidence="3" id="KW-1185">Reference proteome</keyword>
<dbReference type="EMBL" id="KZ613946">
    <property type="protein sequence ID" value="PMD39933.1"/>
    <property type="molecule type" value="Genomic_DNA"/>
</dbReference>
<reference evidence="2 3" key="1">
    <citation type="submission" date="2016-04" db="EMBL/GenBank/DDBJ databases">
        <title>A degradative enzymes factory behind the ericoid mycorrhizal symbiosis.</title>
        <authorList>
            <consortium name="DOE Joint Genome Institute"/>
            <person name="Martino E."/>
            <person name="Morin E."/>
            <person name="Grelet G."/>
            <person name="Kuo A."/>
            <person name="Kohler A."/>
            <person name="Daghino S."/>
            <person name="Barry K."/>
            <person name="Choi C."/>
            <person name="Cichocki N."/>
            <person name="Clum A."/>
            <person name="Copeland A."/>
            <person name="Hainaut M."/>
            <person name="Haridas S."/>
            <person name="Labutti K."/>
            <person name="Lindquist E."/>
            <person name="Lipzen A."/>
            <person name="Khouja H.-R."/>
            <person name="Murat C."/>
            <person name="Ohm R."/>
            <person name="Olson A."/>
            <person name="Spatafora J."/>
            <person name="Veneault-Fourrey C."/>
            <person name="Henrissat B."/>
            <person name="Grigoriev I."/>
            <person name="Martin F."/>
            <person name="Perotto S."/>
        </authorList>
    </citation>
    <scope>NUCLEOTIDE SEQUENCE [LARGE SCALE GENOMIC DNA]</scope>
    <source>
        <strain evidence="2 3">F</strain>
    </source>
</reference>
<accession>A0A2J6RN57</accession>
<dbReference type="Proteomes" id="UP000235786">
    <property type="component" value="Unassembled WGS sequence"/>
</dbReference>
<organism evidence="2 3">
    <name type="scientific">Hyaloscypha variabilis (strain UAMH 11265 / GT02V1 / F)</name>
    <name type="common">Meliniomyces variabilis</name>
    <dbReference type="NCBI Taxonomy" id="1149755"/>
    <lineage>
        <taxon>Eukaryota</taxon>
        <taxon>Fungi</taxon>
        <taxon>Dikarya</taxon>
        <taxon>Ascomycota</taxon>
        <taxon>Pezizomycotina</taxon>
        <taxon>Leotiomycetes</taxon>
        <taxon>Helotiales</taxon>
        <taxon>Hyaloscyphaceae</taxon>
        <taxon>Hyaloscypha</taxon>
        <taxon>Hyaloscypha variabilis</taxon>
    </lineage>
</organism>
<evidence type="ECO:0000313" key="3">
    <source>
        <dbReference type="Proteomes" id="UP000235786"/>
    </source>
</evidence>
<protein>
    <submittedName>
        <fullName evidence="2">Uncharacterized protein</fullName>
    </submittedName>
</protein>
<gene>
    <name evidence="2" type="ORF">L207DRAFT_33191</name>
</gene>